<sequence length="553" mass="61233">MPDTVRQVPISDDRYRYNGSGTDSYPSSPAVSPSHSFKRSKSTFYLLDRRTSPPPGRLLQPQNVTAGTIHEYASTFFWTVANALFGLSWVNVLLVQVPSLCLCLWVRCAWKCVRVPLVVSKCVLRLCTASTSRRQGRCTVLINGGSTVQALHLARNFHKAGARVIVCDIDGRAELSSFSVAVDDHYTVPGPNEDNCVQYVDALRAIVEKERVDVYVPTGATVSAYYDAVAKPHLELLGCRCWTPGLDGVALLNDLSEVFHLCETVGLPVPKHLLVCSKDDIIKLYDNLSFRADRHFIVNVGQSGCKTAYSLQLPAARKSLRLPGPVSEDRPWLLVQHCLGSYYTTCTTVQAGRVVCNVTCTAHDGRVTDRNALIDDWTARFVSAVPVRFDGYLSFRVCVSPSRKVIPLGCHVGVPITYALYHSNFERVVQCSPPPHAYRSNGVTAAHAGAVVHTDADANGAAPPSAELVVETTDRYYATSLLYEMVTWTITVQSIKRLVRTVVVEREMVFTYWDPLPFFAHYSLQMIVDRINTALEETAILSSSAQKNRYTTF</sequence>
<evidence type="ECO:0000256" key="1">
    <source>
        <dbReference type="SAM" id="MobiDB-lite"/>
    </source>
</evidence>
<feature type="region of interest" description="Disordered" evidence="1">
    <location>
        <begin position="16"/>
        <end position="36"/>
    </location>
</feature>
<protein>
    <submittedName>
        <fullName evidence="2">Uncharacterized protein</fullName>
    </submittedName>
</protein>
<accession>A0A2S2NV04</accession>
<name>A0A2S2NV04_SCHGA</name>
<evidence type="ECO:0000313" key="2">
    <source>
        <dbReference type="EMBL" id="MBY21041.1"/>
    </source>
</evidence>
<reference evidence="2" key="1">
    <citation type="submission" date="2018-04" db="EMBL/GenBank/DDBJ databases">
        <title>Transcriptome of Schizaphis graminum biotype I.</title>
        <authorList>
            <person name="Scully E.D."/>
            <person name="Geib S.M."/>
            <person name="Palmer N.A."/>
            <person name="Koch K."/>
            <person name="Bradshaw J."/>
            <person name="Heng-Moss T."/>
            <person name="Sarath G."/>
        </authorList>
    </citation>
    <scope>NUCLEOTIDE SEQUENCE</scope>
</reference>
<proteinExistence type="predicted"/>
<gene>
    <name evidence="2" type="ORF">g.3511</name>
</gene>
<organism evidence="2">
    <name type="scientific">Schizaphis graminum</name>
    <name type="common">Green bug aphid</name>
    <dbReference type="NCBI Taxonomy" id="13262"/>
    <lineage>
        <taxon>Eukaryota</taxon>
        <taxon>Metazoa</taxon>
        <taxon>Ecdysozoa</taxon>
        <taxon>Arthropoda</taxon>
        <taxon>Hexapoda</taxon>
        <taxon>Insecta</taxon>
        <taxon>Pterygota</taxon>
        <taxon>Neoptera</taxon>
        <taxon>Paraneoptera</taxon>
        <taxon>Hemiptera</taxon>
        <taxon>Sternorrhyncha</taxon>
        <taxon>Aphidomorpha</taxon>
        <taxon>Aphidoidea</taxon>
        <taxon>Aphididae</taxon>
        <taxon>Aphidini</taxon>
        <taxon>Schizaphis</taxon>
    </lineage>
</organism>
<dbReference type="Gene3D" id="3.40.50.20">
    <property type="match status" value="1"/>
</dbReference>
<dbReference type="EMBL" id="GGMR01008422">
    <property type="protein sequence ID" value="MBY21041.1"/>
    <property type="molecule type" value="Transcribed_RNA"/>
</dbReference>
<feature type="compositionally biased region" description="Polar residues" evidence="1">
    <location>
        <begin position="19"/>
        <end position="35"/>
    </location>
</feature>
<dbReference type="AlphaFoldDB" id="A0A2S2NV04"/>